<proteinExistence type="predicted"/>
<feature type="domain" description="Sigma-54 factor interaction" evidence="1">
    <location>
        <begin position="2"/>
        <end position="24"/>
    </location>
</feature>
<sequence length="34" mass="3820">MALNCGALPVTLIESTLFGTVKGIHWRRKYSRLS</sequence>
<dbReference type="EMBL" id="CP029752">
    <property type="protein sequence ID" value="QFG76965.1"/>
    <property type="molecule type" value="Genomic_DNA"/>
</dbReference>
<dbReference type="GO" id="GO:0006355">
    <property type="term" value="P:regulation of DNA-templated transcription"/>
    <property type="evidence" value="ECO:0007669"/>
    <property type="project" value="InterPro"/>
</dbReference>
<evidence type="ECO:0000313" key="2">
    <source>
        <dbReference type="EMBL" id="QFG76965.1"/>
    </source>
</evidence>
<dbReference type="GO" id="GO:0005524">
    <property type="term" value="F:ATP binding"/>
    <property type="evidence" value="ECO:0007669"/>
    <property type="project" value="InterPro"/>
</dbReference>
<protein>
    <recommendedName>
        <fullName evidence="1">Sigma-54 factor interaction domain-containing protein</fullName>
    </recommendedName>
</protein>
<reference evidence="2" key="1">
    <citation type="submission" date="2018-05" db="EMBL/GenBank/DDBJ databases">
        <title>Bacterial isolates from healthy term breastfed infants carrying antibiotic resistance genes.</title>
        <authorList>
            <person name="Casaburi G."/>
        </authorList>
    </citation>
    <scope>NUCLEOTIDE SEQUENCE [LARGE SCALE GENOMIC DNA]</scope>
    <source>
        <strain evidence="2">7084_4</strain>
    </source>
</reference>
<accession>A0A5P6AB38</accession>
<organism evidence="2">
    <name type="scientific">Raoultella planticola</name>
    <name type="common">Klebsiella planticola</name>
    <dbReference type="NCBI Taxonomy" id="575"/>
    <lineage>
        <taxon>Bacteria</taxon>
        <taxon>Pseudomonadati</taxon>
        <taxon>Pseudomonadota</taxon>
        <taxon>Gammaproteobacteria</taxon>
        <taxon>Enterobacterales</taxon>
        <taxon>Enterobacteriaceae</taxon>
        <taxon>Klebsiella/Raoultella group</taxon>
        <taxon>Raoultella</taxon>
    </lineage>
</organism>
<gene>
    <name evidence="2" type="ORF">DMB90_20355</name>
</gene>
<dbReference type="Pfam" id="PF00158">
    <property type="entry name" value="Sigma54_activat"/>
    <property type="match status" value="1"/>
</dbReference>
<dbReference type="InterPro" id="IPR002078">
    <property type="entry name" value="Sigma_54_int"/>
</dbReference>
<dbReference type="AlphaFoldDB" id="A0A5P6AB38"/>
<evidence type="ECO:0000259" key="1">
    <source>
        <dbReference type="Pfam" id="PF00158"/>
    </source>
</evidence>
<name>A0A5P6AB38_RAOPL</name>